<dbReference type="PANTHER" id="PTHR48045:SF20">
    <property type="entry name" value="UDP-RHAMNOSE:RHAMNOSYLTRANSFERASE 1"/>
    <property type="match status" value="1"/>
</dbReference>
<dbReference type="EMBL" id="EQ974374">
    <property type="protein sequence ID" value="EEF30004.1"/>
    <property type="molecule type" value="Genomic_DNA"/>
</dbReference>
<dbReference type="Gene3D" id="3.40.50.2000">
    <property type="entry name" value="Glycogen Phosphorylase B"/>
    <property type="match status" value="2"/>
</dbReference>
<protein>
    <submittedName>
        <fullName evidence="4">UDP-glucosyltransferase, putative</fullName>
        <ecNumber evidence="4">2.4.1.115</ecNumber>
    </submittedName>
</protein>
<evidence type="ECO:0000256" key="2">
    <source>
        <dbReference type="ARBA" id="ARBA00022676"/>
    </source>
</evidence>
<dbReference type="FunFam" id="3.40.50.2000:FF:000088">
    <property type="entry name" value="Glycosyltransferase"/>
    <property type="match status" value="1"/>
</dbReference>
<proteinExistence type="inferred from homology"/>
<dbReference type="EC" id="2.4.1.115" evidence="4"/>
<dbReference type="OrthoDB" id="5835829at2759"/>
<organism evidence="4 5">
    <name type="scientific">Ricinus communis</name>
    <name type="common">Castor bean</name>
    <dbReference type="NCBI Taxonomy" id="3988"/>
    <lineage>
        <taxon>Eukaryota</taxon>
        <taxon>Viridiplantae</taxon>
        <taxon>Streptophyta</taxon>
        <taxon>Embryophyta</taxon>
        <taxon>Tracheophyta</taxon>
        <taxon>Spermatophyta</taxon>
        <taxon>Magnoliopsida</taxon>
        <taxon>eudicotyledons</taxon>
        <taxon>Gunneridae</taxon>
        <taxon>Pentapetalae</taxon>
        <taxon>rosids</taxon>
        <taxon>fabids</taxon>
        <taxon>Malpighiales</taxon>
        <taxon>Euphorbiaceae</taxon>
        <taxon>Acalyphoideae</taxon>
        <taxon>Acalypheae</taxon>
        <taxon>Ricinus</taxon>
    </lineage>
</organism>
<dbReference type="GO" id="GO:0008194">
    <property type="term" value="F:UDP-glycosyltransferase activity"/>
    <property type="evidence" value="ECO:0000318"/>
    <property type="project" value="GO_Central"/>
</dbReference>
<gene>
    <name evidence="4" type="ORF">RCOM_0410730</name>
</gene>
<dbReference type="CDD" id="cd03784">
    <property type="entry name" value="GT1_Gtf-like"/>
    <property type="match status" value="1"/>
</dbReference>
<dbReference type="Proteomes" id="UP000008311">
    <property type="component" value="Unassembled WGS sequence"/>
</dbReference>
<accession>B9T2C3</accession>
<sequence length="471" mass="53913">MADHSELHIVMFPWLAFGHMIPYLELAKHIAQKGHKVSFVSSPRNIDRLPKLPPNLSPYIKFVKLRLPHVAGLPQDAEATTDVPYDKVQYLKKAYDGLKEPLTKFLETSDPHWLLYDFAPYWLPDVAKNLGISNAFFSIFLAASLSFVKPHSWIEYRSKPEDFTVPPKWVSFPSKVTFRLHEILRIFDVVTGDESDVSDIYRMEEVVKGCDVVVVRSCVEFEPEWLHLLEENHGKPSIPVGMLATTEYNSEDEEPEAWRSIKEWLDKQEKGSVVYVAFGSEAKPTQVELNEIAFGLEFSGLPFFWVLKKRRGIADTEVIELPDGFEERTKERGMVCTSWAPQLKILAHGSIGGFLTHSGWSSVVEAIQYERALILLTFLADQSFNARLLEEKKMGYPIPRNEIDGSFNRDSVAESLRLVMVKEEGNIYREKVKEMKGLFADREKQGSYVDNFLDYLHSHARSKKNPNQGVN</sequence>
<dbReference type="OMA" id="FWEMERR"/>
<dbReference type="FunCoup" id="B9T2C3">
    <property type="interactions" value="2"/>
</dbReference>
<keyword evidence="5" id="KW-1185">Reference proteome</keyword>
<dbReference type="AlphaFoldDB" id="B9T2C3"/>
<dbReference type="eggNOG" id="KOG1192">
    <property type="taxonomic scope" value="Eukaryota"/>
</dbReference>
<keyword evidence="3 4" id="KW-0808">Transferase</keyword>
<comment type="similarity">
    <text evidence="1">Belongs to the UDP-glycosyltransferase family.</text>
</comment>
<reference evidence="5" key="1">
    <citation type="journal article" date="2010" name="Nat. Biotechnol.">
        <title>Draft genome sequence of the oilseed species Ricinus communis.</title>
        <authorList>
            <person name="Chan A.P."/>
            <person name="Crabtree J."/>
            <person name="Zhao Q."/>
            <person name="Lorenzi H."/>
            <person name="Orvis J."/>
            <person name="Puiu D."/>
            <person name="Melake-Berhan A."/>
            <person name="Jones K.M."/>
            <person name="Redman J."/>
            <person name="Chen G."/>
            <person name="Cahoon E.B."/>
            <person name="Gedil M."/>
            <person name="Stanke M."/>
            <person name="Haas B.J."/>
            <person name="Wortman J.R."/>
            <person name="Fraser-Liggett C.M."/>
            <person name="Ravel J."/>
            <person name="Rabinowicz P.D."/>
        </authorList>
    </citation>
    <scope>NUCLEOTIDE SEQUENCE [LARGE SCALE GENOMIC DNA]</scope>
    <source>
        <strain evidence="5">cv. Hale</strain>
    </source>
</reference>
<evidence type="ECO:0000256" key="1">
    <source>
        <dbReference type="ARBA" id="ARBA00009995"/>
    </source>
</evidence>
<dbReference type="PANTHER" id="PTHR48045">
    <property type="entry name" value="UDP-GLYCOSYLTRANSFERASE 72B1"/>
    <property type="match status" value="1"/>
</dbReference>
<dbReference type="KEGG" id="rcu:8277501"/>
<name>B9T2C3_RICCO</name>
<dbReference type="GO" id="GO:0047213">
    <property type="term" value="F:anthocyanidin 3-O-glucosyltransferase activity"/>
    <property type="evidence" value="ECO:0007669"/>
    <property type="project" value="UniProtKB-EC"/>
</dbReference>
<dbReference type="FunFam" id="3.40.50.2000:FF:000037">
    <property type="entry name" value="Glycosyltransferase"/>
    <property type="match status" value="1"/>
</dbReference>
<evidence type="ECO:0000256" key="3">
    <source>
        <dbReference type="ARBA" id="ARBA00022679"/>
    </source>
</evidence>
<dbReference type="InterPro" id="IPR002213">
    <property type="entry name" value="UDP_glucos_trans"/>
</dbReference>
<dbReference type="SUPFAM" id="SSF53756">
    <property type="entry name" value="UDP-Glycosyltransferase/glycogen phosphorylase"/>
    <property type="match status" value="1"/>
</dbReference>
<keyword evidence="2 4" id="KW-0328">Glycosyltransferase</keyword>
<evidence type="ECO:0000313" key="5">
    <source>
        <dbReference type="Proteomes" id="UP000008311"/>
    </source>
</evidence>
<dbReference type="InParanoid" id="B9T2C3"/>
<evidence type="ECO:0000313" key="4">
    <source>
        <dbReference type="EMBL" id="EEF30004.1"/>
    </source>
</evidence>
<dbReference type="Pfam" id="PF00201">
    <property type="entry name" value="UDPGT"/>
    <property type="match status" value="1"/>
</dbReference>